<dbReference type="STRING" id="69771.A0A1V6NR58"/>
<keyword evidence="4" id="KW-1185">Reference proteome</keyword>
<feature type="compositionally biased region" description="Basic and acidic residues" evidence="2">
    <location>
        <begin position="1"/>
        <end position="12"/>
    </location>
</feature>
<feature type="compositionally biased region" description="Polar residues" evidence="2">
    <location>
        <begin position="98"/>
        <end position="111"/>
    </location>
</feature>
<dbReference type="Proteomes" id="UP000191522">
    <property type="component" value="Unassembled WGS sequence"/>
</dbReference>
<sequence>MKEETPRETPEESRDDENQQSASKSTNNQTVKDRKCQYCNQAFTSSSLGRHLDQFLFKKKPDGVHDVEEIRRIRSGITRRQARTASGKRDGSTDRALSKSSTDPHQGGESSTRPREAPVRMMFNTPTWHATGVINDIPNPSRPLDGHRTAPTLAQSGSLQLPDYASRGATANNPDTMRALELALREVLDNIKAATTTSGFRPRPSPFDFDLQAQTFPSLCLHLLPPPPSLFASHPFSSPTSFPLQAPGGEHLDIIRQALRSKVAQWQADQLAADPALLSRYSGVALDNEMVYRTAQQHEEISFRHLDLAFNHWSTLPHEARRDAWQLEITRAFVRELEKRKSSDEKLARMEQEANQLRAQVERLGACQWPREFALFPPDTLPLPRDIAREMDSKESHISPDSARWDYDNVVAKWKRVVMHDRSMGRIGVGYGVNAGGLMESDNGQQRNSPGARPPRPGEDPSSHPIRLRPLQVPVAMSPDAANTSTPASSTNYASPYSHADPRSPPSFGGPGQQNKRPRLMNGSDGLSAPSTETTTRPPGPWHSGTPILSNLAAPSNQTPPSASRG</sequence>
<accession>A0A1V6NR58</accession>
<feature type="compositionally biased region" description="Polar residues" evidence="2">
    <location>
        <begin position="481"/>
        <end position="495"/>
    </location>
</feature>
<dbReference type="OMA" id="AWKVTCA"/>
<feature type="region of interest" description="Disordered" evidence="2">
    <location>
        <begin position="75"/>
        <end position="119"/>
    </location>
</feature>
<name>A0A1V6NR58_PENDC</name>
<proteinExistence type="predicted"/>
<feature type="compositionally biased region" description="Polar residues" evidence="2">
    <location>
        <begin position="19"/>
        <end position="30"/>
    </location>
</feature>
<dbReference type="EMBL" id="MDYL01000042">
    <property type="protein sequence ID" value="OQD67201.1"/>
    <property type="molecule type" value="Genomic_DNA"/>
</dbReference>
<comment type="caution">
    <text evidence="3">The sequence shown here is derived from an EMBL/GenBank/DDBJ whole genome shotgun (WGS) entry which is preliminary data.</text>
</comment>
<feature type="region of interest" description="Disordered" evidence="2">
    <location>
        <begin position="437"/>
        <end position="466"/>
    </location>
</feature>
<feature type="region of interest" description="Disordered" evidence="2">
    <location>
        <begin position="1"/>
        <end position="35"/>
    </location>
</feature>
<dbReference type="OrthoDB" id="3905365at2759"/>
<dbReference type="AlphaFoldDB" id="A0A1V6NR58"/>
<evidence type="ECO:0000313" key="4">
    <source>
        <dbReference type="Proteomes" id="UP000191522"/>
    </source>
</evidence>
<evidence type="ECO:0000256" key="2">
    <source>
        <dbReference type="SAM" id="MobiDB-lite"/>
    </source>
</evidence>
<feature type="coiled-coil region" evidence="1">
    <location>
        <begin position="340"/>
        <end position="367"/>
    </location>
</feature>
<evidence type="ECO:0000313" key="3">
    <source>
        <dbReference type="EMBL" id="OQD67201.1"/>
    </source>
</evidence>
<feature type="region of interest" description="Disordered" evidence="2">
    <location>
        <begin position="478"/>
        <end position="566"/>
    </location>
</feature>
<reference evidence="4" key="1">
    <citation type="journal article" date="2017" name="Nat. Microbiol.">
        <title>Global analysis of biosynthetic gene clusters reveals vast potential of secondary metabolite production in Penicillium species.</title>
        <authorList>
            <person name="Nielsen J.C."/>
            <person name="Grijseels S."/>
            <person name="Prigent S."/>
            <person name="Ji B."/>
            <person name="Dainat J."/>
            <person name="Nielsen K.F."/>
            <person name="Frisvad J.C."/>
            <person name="Workman M."/>
            <person name="Nielsen J."/>
        </authorList>
    </citation>
    <scope>NUCLEOTIDE SEQUENCE [LARGE SCALE GENOMIC DNA]</scope>
    <source>
        <strain evidence="4">IBT 11843</strain>
    </source>
</reference>
<evidence type="ECO:0000256" key="1">
    <source>
        <dbReference type="SAM" id="Coils"/>
    </source>
</evidence>
<protein>
    <submittedName>
        <fullName evidence="3">Uncharacterized protein</fullName>
    </submittedName>
</protein>
<feature type="compositionally biased region" description="Polar residues" evidence="2">
    <location>
        <begin position="547"/>
        <end position="566"/>
    </location>
</feature>
<keyword evidence="1" id="KW-0175">Coiled coil</keyword>
<gene>
    <name evidence="3" type="ORF">PENDEC_c042G00371</name>
</gene>
<feature type="compositionally biased region" description="Basic and acidic residues" evidence="2">
    <location>
        <begin position="87"/>
        <end position="97"/>
    </location>
</feature>
<organism evidence="3 4">
    <name type="scientific">Penicillium decumbens</name>
    <dbReference type="NCBI Taxonomy" id="69771"/>
    <lineage>
        <taxon>Eukaryota</taxon>
        <taxon>Fungi</taxon>
        <taxon>Dikarya</taxon>
        <taxon>Ascomycota</taxon>
        <taxon>Pezizomycotina</taxon>
        <taxon>Eurotiomycetes</taxon>
        <taxon>Eurotiomycetidae</taxon>
        <taxon>Eurotiales</taxon>
        <taxon>Aspergillaceae</taxon>
        <taxon>Penicillium</taxon>
    </lineage>
</organism>